<organism evidence="5 6">
    <name type="scientific">Spirodela intermedia</name>
    <name type="common">Intermediate duckweed</name>
    <dbReference type="NCBI Taxonomy" id="51605"/>
    <lineage>
        <taxon>Eukaryota</taxon>
        <taxon>Viridiplantae</taxon>
        <taxon>Streptophyta</taxon>
        <taxon>Embryophyta</taxon>
        <taxon>Tracheophyta</taxon>
        <taxon>Spermatophyta</taxon>
        <taxon>Magnoliopsida</taxon>
        <taxon>Liliopsida</taxon>
        <taxon>Araceae</taxon>
        <taxon>Lemnoideae</taxon>
        <taxon>Spirodela</taxon>
    </lineage>
</organism>
<dbReference type="SUPFAM" id="SSF53756">
    <property type="entry name" value="UDP-Glycosyltransferase/glycogen phosphorylase"/>
    <property type="match status" value="1"/>
</dbReference>
<proteinExistence type="inferred from homology"/>
<dbReference type="CDD" id="cd03784">
    <property type="entry name" value="GT1_Gtf-like"/>
    <property type="match status" value="1"/>
</dbReference>
<dbReference type="OrthoDB" id="5835829at2759"/>
<evidence type="ECO:0000256" key="4">
    <source>
        <dbReference type="RuleBase" id="RU362057"/>
    </source>
</evidence>
<keyword evidence="2 3" id="KW-0808">Transferase</keyword>
<dbReference type="PANTHER" id="PTHR11926:SF1500">
    <property type="entry name" value="INDOLE-3-ACETATE BETA-GLUCOSYLTRANSFERASE"/>
    <property type="match status" value="1"/>
</dbReference>
<dbReference type="Pfam" id="PF00201">
    <property type="entry name" value="UDPGT"/>
    <property type="match status" value="1"/>
</dbReference>
<reference evidence="5" key="1">
    <citation type="submission" date="2020-02" db="EMBL/GenBank/DDBJ databases">
        <authorList>
            <person name="Scholz U."/>
            <person name="Mascher M."/>
            <person name="Fiebig A."/>
        </authorList>
    </citation>
    <scope>NUCLEOTIDE SEQUENCE</scope>
</reference>
<accession>A0A7I8KBS4</accession>
<dbReference type="GO" id="GO:0080044">
    <property type="term" value="F:quercetin 7-O-glucosyltransferase activity"/>
    <property type="evidence" value="ECO:0007669"/>
    <property type="project" value="TreeGrafter"/>
</dbReference>
<keyword evidence="3" id="KW-0328">Glycosyltransferase</keyword>
<sequence length="489" mass="50659">MGEAAELGLAAAAPPPHAHALIVPYPSQGHINPMLQFAKRLASRGGPRVTLVTTRFILLSLDPAATADASVGLVAISDGYDRGGVAEAPSLDDYLRSLDAVGSQTLAALIEHHRGAGAGDGPFTCVVYDTYAPWAAAVASRLALPAVAFSTQSCTASAVYCYVGGGLLQVPEDGSAVISAEGLPSLCKSELPSLAAGGSGSGAYPMLAALSLSQFSRLGKTDWVLVNSFEELEPQVVDGLKLHMKALTVGPTVPEGDGRHGMDLLRADAACLRWLDGKPAASVVYVSFGSFACLSAEQTAEIAHGLRDSRHEFLWVVRGSEQGKLPAGFREEAGGVVVAWCPQLAVLAHPAVGCFVTHCGWNSTLEALSLGVPMVAMPQWTDQPTNARLVEDAWGVGVRARPATGGGGGAVIVRAEISRCVREVMDGPGARRIRANAVKWKAAAREAVRSGGSSDRNLGEFVEYLHATAQSRAAAAPAGGYTASTATMI</sequence>
<evidence type="ECO:0000256" key="3">
    <source>
        <dbReference type="RuleBase" id="RU003718"/>
    </source>
</evidence>
<evidence type="ECO:0000313" key="6">
    <source>
        <dbReference type="Proteomes" id="UP000663760"/>
    </source>
</evidence>
<dbReference type="InterPro" id="IPR002213">
    <property type="entry name" value="UDP_glucos_trans"/>
</dbReference>
<evidence type="ECO:0000256" key="1">
    <source>
        <dbReference type="ARBA" id="ARBA00009995"/>
    </source>
</evidence>
<dbReference type="Proteomes" id="UP000663760">
    <property type="component" value="Chromosome 4"/>
</dbReference>
<gene>
    <name evidence="5" type="ORF">SI8410_04005908</name>
</gene>
<dbReference type="PROSITE" id="PS00375">
    <property type="entry name" value="UDPGT"/>
    <property type="match status" value="1"/>
</dbReference>
<dbReference type="PANTHER" id="PTHR11926">
    <property type="entry name" value="GLUCOSYL/GLUCURONOSYL TRANSFERASES"/>
    <property type="match status" value="1"/>
</dbReference>
<dbReference type="AlphaFoldDB" id="A0A7I8KBS4"/>
<keyword evidence="6" id="KW-1185">Reference proteome</keyword>
<evidence type="ECO:0000256" key="2">
    <source>
        <dbReference type="ARBA" id="ARBA00022679"/>
    </source>
</evidence>
<protein>
    <recommendedName>
        <fullName evidence="4">Glycosyltransferase</fullName>
        <ecNumber evidence="4">2.4.1.-</ecNumber>
    </recommendedName>
</protein>
<dbReference type="EMBL" id="LR746267">
    <property type="protein sequence ID" value="CAA7395247.1"/>
    <property type="molecule type" value="Genomic_DNA"/>
</dbReference>
<evidence type="ECO:0000313" key="5">
    <source>
        <dbReference type="EMBL" id="CAA7395247.1"/>
    </source>
</evidence>
<name>A0A7I8KBS4_SPIIN</name>
<dbReference type="EC" id="2.4.1.-" evidence="4"/>
<dbReference type="InterPro" id="IPR035595">
    <property type="entry name" value="UDP_glycos_trans_CS"/>
</dbReference>
<comment type="similarity">
    <text evidence="1 3">Belongs to the UDP-glycosyltransferase family.</text>
</comment>
<dbReference type="Gene3D" id="3.40.50.2000">
    <property type="entry name" value="Glycogen Phosphorylase B"/>
    <property type="match status" value="2"/>
</dbReference>
<dbReference type="GO" id="GO:0080043">
    <property type="term" value="F:quercetin 3-O-glucosyltransferase activity"/>
    <property type="evidence" value="ECO:0007669"/>
    <property type="project" value="TreeGrafter"/>
</dbReference>
<dbReference type="FunFam" id="3.40.50.2000:FF:000019">
    <property type="entry name" value="Glycosyltransferase"/>
    <property type="match status" value="1"/>
</dbReference>